<dbReference type="Pfam" id="PF18173">
    <property type="entry name" value="bacHORMA_2"/>
    <property type="match status" value="1"/>
</dbReference>
<dbReference type="SUPFAM" id="SSF56019">
    <property type="entry name" value="The spindle assembly checkpoint protein mad2"/>
    <property type="match status" value="1"/>
</dbReference>
<dbReference type="AlphaFoldDB" id="A0A1I5TC17"/>
<dbReference type="Proteomes" id="UP000199031">
    <property type="component" value="Unassembled WGS sequence"/>
</dbReference>
<feature type="domain" description="Bacterial HORMA" evidence="1">
    <location>
        <begin position="3"/>
        <end position="166"/>
    </location>
</feature>
<organism evidence="2 3">
    <name type="scientific">Parafilimonas terrae</name>
    <dbReference type="NCBI Taxonomy" id="1465490"/>
    <lineage>
        <taxon>Bacteria</taxon>
        <taxon>Pseudomonadati</taxon>
        <taxon>Bacteroidota</taxon>
        <taxon>Chitinophagia</taxon>
        <taxon>Chitinophagales</taxon>
        <taxon>Chitinophagaceae</taxon>
        <taxon>Parafilimonas</taxon>
    </lineage>
</organism>
<keyword evidence="3" id="KW-1185">Reference proteome</keyword>
<dbReference type="STRING" id="1465490.SAMN05444277_10233"/>
<protein>
    <recommendedName>
        <fullName evidence="1">Bacterial HORMA domain-containing protein</fullName>
    </recommendedName>
</protein>
<dbReference type="InterPro" id="IPR036570">
    <property type="entry name" value="HORMA_dom_sf"/>
</dbReference>
<evidence type="ECO:0000259" key="1">
    <source>
        <dbReference type="Pfam" id="PF18173"/>
    </source>
</evidence>
<dbReference type="RefSeq" id="WP_090655403.1">
    <property type="nucleotide sequence ID" value="NZ_FOXQ01000002.1"/>
</dbReference>
<gene>
    <name evidence="2" type="ORF">SAMN05444277_10233</name>
</gene>
<accession>A0A1I5TC17</accession>
<dbReference type="OrthoDB" id="7836191at2"/>
<dbReference type="EMBL" id="FOXQ01000002">
    <property type="protein sequence ID" value="SFP80371.1"/>
    <property type="molecule type" value="Genomic_DNA"/>
</dbReference>
<reference evidence="2 3" key="1">
    <citation type="submission" date="2016-10" db="EMBL/GenBank/DDBJ databases">
        <authorList>
            <person name="de Groot N.N."/>
        </authorList>
    </citation>
    <scope>NUCLEOTIDE SEQUENCE [LARGE SCALE GENOMIC DNA]</scope>
    <source>
        <strain evidence="2 3">DSM 28286</strain>
    </source>
</reference>
<name>A0A1I5TC17_9BACT</name>
<proteinExistence type="predicted"/>
<evidence type="ECO:0000313" key="2">
    <source>
        <dbReference type="EMBL" id="SFP80371.1"/>
    </source>
</evidence>
<evidence type="ECO:0000313" key="3">
    <source>
        <dbReference type="Proteomes" id="UP000199031"/>
    </source>
</evidence>
<sequence>MSTLVSVNTYTHSVTYVTDQMLRSLKYIIVNTGLNPENFVGEWSSYELAVKTWLQSRHLKKVVLEVVSPAGNLVTRTDFDIDYSYGDGEGSMWVDTDALKFAIAKFGIYPSSCTYNIKLLNSPGRPDVEGWGACTFLSTEGYIKQSLGTTIGTNSIGASASYWRKN</sequence>
<dbReference type="InterPro" id="IPR040649">
    <property type="entry name" value="Bact_HORMA"/>
</dbReference>